<evidence type="ECO:0000313" key="2">
    <source>
        <dbReference type="Proteomes" id="UP000249218"/>
    </source>
</evidence>
<gene>
    <name evidence="1" type="primary">HaOG203729</name>
    <name evidence="1" type="ORF">B5X24_HaOG203729</name>
</gene>
<proteinExistence type="predicted"/>
<dbReference type="EMBL" id="KZ149937">
    <property type="protein sequence ID" value="PZC77112.1"/>
    <property type="molecule type" value="Genomic_DNA"/>
</dbReference>
<accession>A0A2W1BPY7</accession>
<dbReference type="Proteomes" id="UP000249218">
    <property type="component" value="Unassembled WGS sequence"/>
</dbReference>
<reference evidence="1 2" key="1">
    <citation type="journal article" date="2017" name="BMC Biol.">
        <title>Genomic innovations, transcriptional plasticity and gene loss underlying the evolution and divergence of two highly polyphagous and invasive Helicoverpa pest species.</title>
        <authorList>
            <person name="Pearce S.L."/>
            <person name="Clarke D.F."/>
            <person name="East P.D."/>
            <person name="Elfekih S."/>
            <person name="Gordon K.H."/>
            <person name="Jermiin L.S."/>
            <person name="McGaughran A."/>
            <person name="Oakeshott J.G."/>
            <person name="Papanikolaou A."/>
            <person name="Perera O.P."/>
            <person name="Rane R.V."/>
            <person name="Richards S."/>
            <person name="Tay W.T."/>
            <person name="Walsh T.K."/>
            <person name="Anderson A."/>
            <person name="Anderson C.J."/>
            <person name="Asgari S."/>
            <person name="Board P.G."/>
            <person name="Bretschneider A."/>
            <person name="Campbell P.M."/>
            <person name="Chertemps T."/>
            <person name="Christeller J.T."/>
            <person name="Coppin C.W."/>
            <person name="Downes S.J."/>
            <person name="Duan G."/>
            <person name="Farnsworth C.A."/>
            <person name="Good R.T."/>
            <person name="Han L.B."/>
            <person name="Han Y.C."/>
            <person name="Hatje K."/>
            <person name="Horne I."/>
            <person name="Huang Y.P."/>
            <person name="Hughes D.S."/>
            <person name="Jacquin-Joly E."/>
            <person name="James W."/>
            <person name="Jhangiani S."/>
            <person name="Kollmar M."/>
            <person name="Kuwar S.S."/>
            <person name="Li S."/>
            <person name="Liu N.Y."/>
            <person name="Maibeche M.T."/>
            <person name="Miller J.R."/>
            <person name="Montagne N."/>
            <person name="Perry T."/>
            <person name="Qu J."/>
            <person name="Song S.V."/>
            <person name="Sutton G.G."/>
            <person name="Vogel H."/>
            <person name="Walenz B.P."/>
            <person name="Xu W."/>
            <person name="Zhang H.J."/>
            <person name="Zou Z."/>
            <person name="Batterham P."/>
            <person name="Edwards O.R."/>
            <person name="Feyereisen R."/>
            <person name="Gibbs R.A."/>
            <person name="Heckel D.G."/>
            <person name="McGrath A."/>
            <person name="Robin C."/>
            <person name="Scherer S.E."/>
            <person name="Worley K.C."/>
            <person name="Wu Y.D."/>
        </authorList>
    </citation>
    <scope>NUCLEOTIDE SEQUENCE [LARGE SCALE GENOMIC DNA]</scope>
    <source>
        <strain evidence="1">Harm_GR_Male_#8</strain>
        <tissue evidence="1">Whole organism</tissue>
    </source>
</reference>
<dbReference type="AlphaFoldDB" id="A0A2W1BPY7"/>
<protein>
    <submittedName>
        <fullName evidence="1">Uncharacterized protein</fullName>
    </submittedName>
</protein>
<name>A0A2W1BPY7_HELAM</name>
<sequence>MAILMYVICCEKFYKAVEEAKFTCTQLLCNTHCTNAQKQLYLKILESNTTFNKMSACGVFSVDAALPLCLIEIVANYTFVLLQFA</sequence>
<keyword evidence="2" id="KW-1185">Reference proteome</keyword>
<evidence type="ECO:0000313" key="1">
    <source>
        <dbReference type="EMBL" id="PZC77112.1"/>
    </source>
</evidence>
<dbReference type="OrthoDB" id="7414613at2759"/>
<organism evidence="1 2">
    <name type="scientific">Helicoverpa armigera</name>
    <name type="common">Cotton bollworm</name>
    <name type="synonym">Heliothis armigera</name>
    <dbReference type="NCBI Taxonomy" id="29058"/>
    <lineage>
        <taxon>Eukaryota</taxon>
        <taxon>Metazoa</taxon>
        <taxon>Ecdysozoa</taxon>
        <taxon>Arthropoda</taxon>
        <taxon>Hexapoda</taxon>
        <taxon>Insecta</taxon>
        <taxon>Pterygota</taxon>
        <taxon>Neoptera</taxon>
        <taxon>Endopterygota</taxon>
        <taxon>Lepidoptera</taxon>
        <taxon>Glossata</taxon>
        <taxon>Ditrysia</taxon>
        <taxon>Noctuoidea</taxon>
        <taxon>Noctuidae</taxon>
        <taxon>Heliothinae</taxon>
        <taxon>Helicoverpa</taxon>
    </lineage>
</organism>